<evidence type="ECO:0000259" key="9">
    <source>
        <dbReference type="Pfam" id="PF08437"/>
    </source>
</evidence>
<dbReference type="RefSeq" id="WP_252695538.1">
    <property type="nucleotide sequence ID" value="NZ_JAVLSJ010000004.1"/>
</dbReference>
<dbReference type="InterPro" id="IPR013645">
    <property type="entry name" value="Glyco_transf_8N"/>
</dbReference>
<comment type="cofactor">
    <cofactor evidence="1">
        <name>Mg(2+)</name>
        <dbReference type="ChEBI" id="CHEBI:18420"/>
    </cofactor>
</comment>
<keyword evidence="7" id="KW-0460">Magnesium</keyword>
<dbReference type="Proteomes" id="UP001246576">
    <property type="component" value="Unassembled WGS sequence"/>
</dbReference>
<reference evidence="10" key="1">
    <citation type="submission" date="2023-09" db="EMBL/GenBank/DDBJ databases">
        <title>Description of first Herbaspirillum huttiense subsp. nephrolepsisexaltata and Herbaspirillum huttiense subsp. lycopersicon.</title>
        <authorList>
            <person name="Poudel M."/>
            <person name="Sharma A."/>
            <person name="Goss E."/>
            <person name="Tapia J.H."/>
            <person name="Harmon C.M."/>
            <person name="Jones J.B."/>
        </authorList>
    </citation>
    <scope>NUCLEOTIDE SEQUENCE</scope>
    <source>
        <strain evidence="10">SE1</strain>
    </source>
</reference>
<evidence type="ECO:0000256" key="2">
    <source>
        <dbReference type="ARBA" id="ARBA00004713"/>
    </source>
</evidence>
<dbReference type="Pfam" id="PF01501">
    <property type="entry name" value="Glyco_transf_8"/>
    <property type="match status" value="1"/>
</dbReference>
<evidence type="ECO:0000256" key="5">
    <source>
        <dbReference type="ARBA" id="ARBA00022679"/>
    </source>
</evidence>
<proteinExistence type="inferred from homology"/>
<comment type="similarity">
    <text evidence="3">Belongs to the glycosyltransferase 8 family.</text>
</comment>
<gene>
    <name evidence="10" type="ORF">RI048_09000</name>
</gene>
<accession>A0ABU2EKL6</accession>
<dbReference type="InterPro" id="IPR029044">
    <property type="entry name" value="Nucleotide-diphossugar_trans"/>
</dbReference>
<keyword evidence="8" id="KW-0448">Lipopolysaccharide biosynthesis</keyword>
<keyword evidence="11" id="KW-1185">Reference proteome</keyword>
<keyword evidence="4" id="KW-0328">Glycosyltransferase</keyword>
<dbReference type="PANTHER" id="PTHR13778:SF47">
    <property type="entry name" value="LIPOPOLYSACCHARIDE 1,3-GALACTOSYLTRANSFERASE"/>
    <property type="match status" value="1"/>
</dbReference>
<evidence type="ECO:0000256" key="6">
    <source>
        <dbReference type="ARBA" id="ARBA00022723"/>
    </source>
</evidence>
<keyword evidence="5" id="KW-0808">Transferase</keyword>
<dbReference type="PANTHER" id="PTHR13778">
    <property type="entry name" value="GLYCOSYLTRANSFERASE 8 DOMAIN-CONTAINING PROTEIN"/>
    <property type="match status" value="1"/>
</dbReference>
<evidence type="ECO:0000256" key="4">
    <source>
        <dbReference type="ARBA" id="ARBA00022676"/>
    </source>
</evidence>
<keyword evidence="6" id="KW-0479">Metal-binding</keyword>
<dbReference type="InterPro" id="IPR002495">
    <property type="entry name" value="Glyco_trans_8"/>
</dbReference>
<comment type="pathway">
    <text evidence="2">Bacterial outer membrane biogenesis; LPS core biosynthesis.</text>
</comment>
<evidence type="ECO:0000313" key="10">
    <source>
        <dbReference type="EMBL" id="MDR9848348.1"/>
    </source>
</evidence>
<dbReference type="InterPro" id="IPR050748">
    <property type="entry name" value="Glycosyltrans_8_dom-fam"/>
</dbReference>
<evidence type="ECO:0000256" key="3">
    <source>
        <dbReference type="ARBA" id="ARBA00006351"/>
    </source>
</evidence>
<evidence type="ECO:0000256" key="1">
    <source>
        <dbReference type="ARBA" id="ARBA00001946"/>
    </source>
</evidence>
<evidence type="ECO:0000313" key="11">
    <source>
        <dbReference type="Proteomes" id="UP001246576"/>
    </source>
</evidence>
<dbReference type="CDD" id="cd04194">
    <property type="entry name" value="GT8_A4GalT_like"/>
    <property type="match status" value="1"/>
</dbReference>
<protein>
    <submittedName>
        <fullName evidence="10">Glycosyltransferase</fullName>
    </submittedName>
</protein>
<dbReference type="Pfam" id="PF08437">
    <property type="entry name" value="Glyco_transf_8C"/>
    <property type="match status" value="1"/>
</dbReference>
<dbReference type="EMBL" id="JAVLSJ010000004">
    <property type="protein sequence ID" value="MDR9848348.1"/>
    <property type="molecule type" value="Genomic_DNA"/>
</dbReference>
<feature type="domain" description="Glycosyl transferase family 8 C-terminal" evidence="9">
    <location>
        <begin position="269"/>
        <end position="324"/>
    </location>
</feature>
<sequence length="333" mass="38022">MSTIDQMPVSPAQSGDAPFHIAFGIDGRYFRYAGVTITSILENNRDQAFVFHVLAPDVPEAVRQKYQALEQRYGTQIVFHLIDEDRFAEYYQFSRHSQYSPAVFTRLLIPEVLKDTAREVLYLDADILCTGSIAGLRALDLRDDVVAVVSDHLETTVRNRCAALQLPADQYFNSGVLYINVANWIANDITAQVMQAIVQHGQKLVFPDQDALNIVLAGRARYIEPCWNFRYNLEFMLNGGQFDTWLPGPAVFLHFTGRVKPWHAWNLHPSRELFSKYLALSPWAGTPLDAPRHYKEMRMYAGFLRKKKQWGGWLAWYATYLAHKFGLAGRAGK</sequence>
<dbReference type="SUPFAM" id="SSF53448">
    <property type="entry name" value="Nucleotide-diphospho-sugar transferases"/>
    <property type="match status" value="1"/>
</dbReference>
<comment type="caution">
    <text evidence="10">The sequence shown here is derived from an EMBL/GenBank/DDBJ whole genome shotgun (WGS) entry which is preliminary data.</text>
</comment>
<evidence type="ECO:0000256" key="7">
    <source>
        <dbReference type="ARBA" id="ARBA00022842"/>
    </source>
</evidence>
<evidence type="ECO:0000256" key="8">
    <source>
        <dbReference type="ARBA" id="ARBA00022985"/>
    </source>
</evidence>
<dbReference type="Gene3D" id="3.90.550.10">
    <property type="entry name" value="Spore Coat Polysaccharide Biosynthesis Protein SpsA, Chain A"/>
    <property type="match status" value="1"/>
</dbReference>
<organism evidence="10 11">
    <name type="scientific">Herbaspirillum huttiense subsp. lycopersici</name>
    <dbReference type="NCBI Taxonomy" id="3074428"/>
    <lineage>
        <taxon>Bacteria</taxon>
        <taxon>Pseudomonadati</taxon>
        <taxon>Pseudomonadota</taxon>
        <taxon>Betaproteobacteria</taxon>
        <taxon>Burkholderiales</taxon>
        <taxon>Oxalobacteraceae</taxon>
        <taxon>Herbaspirillum</taxon>
    </lineage>
</organism>
<name>A0ABU2EKL6_9BURK</name>